<keyword evidence="2" id="KW-1185">Reference proteome</keyword>
<dbReference type="PANTHER" id="PTHR47604">
    <property type="entry name" value="ADENYLYL CYCLASE"/>
    <property type="match status" value="1"/>
</dbReference>
<dbReference type="InterPro" id="IPR011990">
    <property type="entry name" value="TPR-like_helical_dom_sf"/>
</dbReference>
<dbReference type="Proteomes" id="UP000215914">
    <property type="component" value="Chromosome 17"/>
</dbReference>
<protein>
    <submittedName>
        <fullName evidence="1">Uncharacterized protein</fullName>
    </submittedName>
</protein>
<organism evidence="1 2">
    <name type="scientific">Helianthus annuus</name>
    <name type="common">Common sunflower</name>
    <dbReference type="NCBI Taxonomy" id="4232"/>
    <lineage>
        <taxon>Eukaryota</taxon>
        <taxon>Viridiplantae</taxon>
        <taxon>Streptophyta</taxon>
        <taxon>Embryophyta</taxon>
        <taxon>Tracheophyta</taxon>
        <taxon>Spermatophyta</taxon>
        <taxon>Magnoliopsida</taxon>
        <taxon>eudicotyledons</taxon>
        <taxon>Gunneridae</taxon>
        <taxon>Pentapetalae</taxon>
        <taxon>asterids</taxon>
        <taxon>campanulids</taxon>
        <taxon>Asterales</taxon>
        <taxon>Asteraceae</taxon>
        <taxon>Asteroideae</taxon>
        <taxon>Heliantheae alliance</taxon>
        <taxon>Heliantheae</taxon>
        <taxon>Helianthus</taxon>
    </lineage>
</organism>
<dbReference type="EMBL" id="CM007906">
    <property type="protein sequence ID" value="OTF87465.1"/>
    <property type="molecule type" value="Genomic_DNA"/>
</dbReference>
<dbReference type="AlphaFoldDB" id="A0A251RSS0"/>
<dbReference type="PANTHER" id="PTHR47604:SF1">
    <property type="entry name" value="ADENYLYL CYCLASE"/>
    <property type="match status" value="1"/>
</dbReference>
<dbReference type="OMA" id="SAPRNAW"/>
<evidence type="ECO:0000313" key="2">
    <source>
        <dbReference type="Proteomes" id="UP000215914"/>
    </source>
</evidence>
<dbReference type="InParanoid" id="A0A251RSS0"/>
<gene>
    <name evidence="1" type="ORF">HannXRQ_Chr17g0562111</name>
</gene>
<dbReference type="GO" id="GO:0003729">
    <property type="term" value="F:mRNA binding"/>
    <property type="evidence" value="ECO:0000318"/>
    <property type="project" value="GO_Central"/>
</dbReference>
<proteinExistence type="predicted"/>
<accession>A0A251RSS0</accession>
<name>A0A251RSS0_HELAN</name>
<dbReference type="Gene3D" id="1.25.40.10">
    <property type="entry name" value="Tetratricopeptide repeat domain"/>
    <property type="match status" value="1"/>
</dbReference>
<reference evidence="2" key="1">
    <citation type="journal article" date="2017" name="Nature">
        <title>The sunflower genome provides insights into oil metabolism, flowering and Asterid evolution.</title>
        <authorList>
            <person name="Badouin H."/>
            <person name="Gouzy J."/>
            <person name="Grassa C.J."/>
            <person name="Murat F."/>
            <person name="Staton S.E."/>
            <person name="Cottret L."/>
            <person name="Lelandais-Briere C."/>
            <person name="Owens G.L."/>
            <person name="Carrere S."/>
            <person name="Mayjonade B."/>
            <person name="Legrand L."/>
            <person name="Gill N."/>
            <person name="Kane N.C."/>
            <person name="Bowers J.E."/>
            <person name="Hubner S."/>
            <person name="Bellec A."/>
            <person name="Berard A."/>
            <person name="Berges H."/>
            <person name="Blanchet N."/>
            <person name="Boniface M.C."/>
            <person name="Brunel D."/>
            <person name="Catrice O."/>
            <person name="Chaidir N."/>
            <person name="Claudel C."/>
            <person name="Donnadieu C."/>
            <person name="Faraut T."/>
            <person name="Fievet G."/>
            <person name="Helmstetter N."/>
            <person name="King M."/>
            <person name="Knapp S.J."/>
            <person name="Lai Z."/>
            <person name="Le Paslier M.C."/>
            <person name="Lippi Y."/>
            <person name="Lorenzon L."/>
            <person name="Mandel J.R."/>
            <person name="Marage G."/>
            <person name="Marchand G."/>
            <person name="Marquand E."/>
            <person name="Bret-Mestries E."/>
            <person name="Morien E."/>
            <person name="Nambeesan S."/>
            <person name="Nguyen T."/>
            <person name="Pegot-Espagnet P."/>
            <person name="Pouilly N."/>
            <person name="Raftis F."/>
            <person name="Sallet E."/>
            <person name="Schiex T."/>
            <person name="Thomas J."/>
            <person name="Vandecasteele C."/>
            <person name="Vares D."/>
            <person name="Vear F."/>
            <person name="Vautrin S."/>
            <person name="Crespi M."/>
            <person name="Mangin B."/>
            <person name="Burke J.M."/>
            <person name="Salse J."/>
            <person name="Munos S."/>
            <person name="Vincourt P."/>
            <person name="Rieseberg L.H."/>
            <person name="Langlade N.B."/>
        </authorList>
    </citation>
    <scope>NUCLEOTIDE SEQUENCE [LARGE SCALE GENOMIC DNA]</scope>
    <source>
        <strain evidence="2">cv. SF193</strain>
    </source>
</reference>
<evidence type="ECO:0000313" key="1">
    <source>
        <dbReference type="EMBL" id="OTF87465.1"/>
    </source>
</evidence>
<sequence length="463" mass="51962">MRQNYYFLFRKTAKAPPPSGCDQSPPPIADTAVLLRSSASAESLQFGIRLSSAIKNPAILIQDFSWVFSNRNGFKAPSRRVAFVSRQNSLLKPVKNLFSSSYHASVMFGGNAGIFNENFVQRAFNNQEHKIQLPACSMMLSRALYSTDAATKEVVPTEAAKELHDKLLKSVIEQRTAPPNNLLWSLIEKCQNREDIKLLYNVLENLRKFRLSNLRIFDNFNDNLCREVSKACVRAEAIDLGKKTLWKHNVYGLTPSVASAHNILLHAKQHNDVNLMVDVMKLLKANDVPLQPGTADIVFSICYNTERWDLLCKYAKRFVKSGVKLRRTSFDTWMTFAAKIGDVDNLWKIEKLRSGLMKTHTIGSGFSCAKGLLLERKPKEAAAIIQVVTQTLPDAKRPDIMAELEKLVSEWPLEVIKSRKDEGKMALAAGLQEDIPALIDNLSGLAVKTDLKMADLTKMSFES</sequence>
<dbReference type="STRING" id="4232.A0A251RSS0"/>
<dbReference type="GO" id="GO:0005739">
    <property type="term" value="C:mitochondrion"/>
    <property type="evidence" value="ECO:0007669"/>
    <property type="project" value="GOC"/>
</dbReference>
<dbReference type="FunCoup" id="A0A251RSS0">
    <property type="interactions" value="2870"/>
</dbReference>
<dbReference type="GO" id="GO:0090617">
    <property type="term" value="P:mitochondrial mRNA 5'-end processing"/>
    <property type="evidence" value="ECO:0000318"/>
    <property type="project" value="GO_Central"/>
</dbReference>